<protein>
    <submittedName>
        <fullName evidence="2">Uncharacterized protein</fullName>
    </submittedName>
</protein>
<dbReference type="AlphaFoldDB" id="A0AAN8NKN2"/>
<feature type="region of interest" description="Disordered" evidence="1">
    <location>
        <begin position="1"/>
        <end position="57"/>
    </location>
</feature>
<proteinExistence type="predicted"/>
<evidence type="ECO:0000313" key="2">
    <source>
        <dbReference type="EMBL" id="KAK6619654.1"/>
    </source>
</evidence>
<evidence type="ECO:0000313" key="3">
    <source>
        <dbReference type="Proteomes" id="UP001372834"/>
    </source>
</evidence>
<reference evidence="2 3" key="1">
    <citation type="submission" date="2023-10" db="EMBL/GenBank/DDBJ databases">
        <title>Genomes of two closely related lineages of the louse Polyplax serrata with different host specificities.</title>
        <authorList>
            <person name="Martinu J."/>
            <person name="Tarabai H."/>
            <person name="Stefka J."/>
            <person name="Hypsa V."/>
        </authorList>
    </citation>
    <scope>NUCLEOTIDE SEQUENCE [LARGE SCALE GENOMIC DNA]</scope>
    <source>
        <strain evidence="2">HR10_N</strain>
    </source>
</reference>
<sequence>MKCHSDNRNECEEENEDDRGIQDGSEMKRNFCPMGQRPNKRRKVVHGSRRHSRKLQKEREKAYLPLSHVKKGLVCKVVEYLRSSVIGLQQVHGGGPKRPKTLGVSATP</sequence>
<feature type="compositionally biased region" description="Basic residues" evidence="1">
    <location>
        <begin position="38"/>
        <end position="54"/>
    </location>
</feature>
<comment type="caution">
    <text evidence="2">The sequence shown here is derived from an EMBL/GenBank/DDBJ whole genome shotgun (WGS) entry which is preliminary data.</text>
</comment>
<evidence type="ECO:0000256" key="1">
    <source>
        <dbReference type="SAM" id="MobiDB-lite"/>
    </source>
</evidence>
<dbReference type="EMBL" id="JAWJWE010000040">
    <property type="protein sequence ID" value="KAK6619654.1"/>
    <property type="molecule type" value="Genomic_DNA"/>
</dbReference>
<gene>
    <name evidence="2" type="ORF">RUM43_012411</name>
</gene>
<feature type="compositionally biased region" description="Basic and acidic residues" evidence="1">
    <location>
        <begin position="18"/>
        <end position="29"/>
    </location>
</feature>
<dbReference type="Proteomes" id="UP001372834">
    <property type="component" value="Unassembled WGS sequence"/>
</dbReference>
<organism evidence="2 3">
    <name type="scientific">Polyplax serrata</name>
    <name type="common">Common mouse louse</name>
    <dbReference type="NCBI Taxonomy" id="468196"/>
    <lineage>
        <taxon>Eukaryota</taxon>
        <taxon>Metazoa</taxon>
        <taxon>Ecdysozoa</taxon>
        <taxon>Arthropoda</taxon>
        <taxon>Hexapoda</taxon>
        <taxon>Insecta</taxon>
        <taxon>Pterygota</taxon>
        <taxon>Neoptera</taxon>
        <taxon>Paraneoptera</taxon>
        <taxon>Psocodea</taxon>
        <taxon>Troctomorpha</taxon>
        <taxon>Phthiraptera</taxon>
        <taxon>Anoplura</taxon>
        <taxon>Polyplacidae</taxon>
        <taxon>Polyplax</taxon>
    </lineage>
</organism>
<name>A0AAN8NKN2_POLSC</name>
<feature type="compositionally biased region" description="Basic and acidic residues" evidence="1">
    <location>
        <begin position="1"/>
        <end position="10"/>
    </location>
</feature>
<accession>A0AAN8NKN2</accession>